<accession>A0ACC0FI88</accession>
<dbReference type="Proteomes" id="UP001060215">
    <property type="component" value="Chromosome 14"/>
</dbReference>
<reference evidence="1 2" key="1">
    <citation type="journal article" date="2022" name="Plant J.">
        <title>Chromosome-level genome of Camellia lanceoleosa provides a valuable resource for understanding genome evolution and self-incompatibility.</title>
        <authorList>
            <person name="Gong W."/>
            <person name="Xiao S."/>
            <person name="Wang L."/>
            <person name="Liao Z."/>
            <person name="Chang Y."/>
            <person name="Mo W."/>
            <person name="Hu G."/>
            <person name="Li W."/>
            <person name="Zhao G."/>
            <person name="Zhu H."/>
            <person name="Hu X."/>
            <person name="Ji K."/>
            <person name="Xiang X."/>
            <person name="Song Q."/>
            <person name="Yuan D."/>
            <person name="Jin S."/>
            <person name="Zhang L."/>
        </authorList>
    </citation>
    <scope>NUCLEOTIDE SEQUENCE [LARGE SCALE GENOMIC DNA]</scope>
    <source>
        <strain evidence="1">SQ_2022a</strain>
    </source>
</reference>
<protein>
    <submittedName>
        <fullName evidence="1">Uncharacterized protein</fullName>
    </submittedName>
</protein>
<name>A0ACC0FI88_9ERIC</name>
<organism evidence="1 2">
    <name type="scientific">Camellia lanceoleosa</name>
    <dbReference type="NCBI Taxonomy" id="1840588"/>
    <lineage>
        <taxon>Eukaryota</taxon>
        <taxon>Viridiplantae</taxon>
        <taxon>Streptophyta</taxon>
        <taxon>Embryophyta</taxon>
        <taxon>Tracheophyta</taxon>
        <taxon>Spermatophyta</taxon>
        <taxon>Magnoliopsida</taxon>
        <taxon>eudicotyledons</taxon>
        <taxon>Gunneridae</taxon>
        <taxon>Pentapetalae</taxon>
        <taxon>asterids</taxon>
        <taxon>Ericales</taxon>
        <taxon>Theaceae</taxon>
        <taxon>Camellia</taxon>
    </lineage>
</organism>
<sequence length="79" mass="9019">MSMMASHSLTIPTLFIIFTTTITTQQQPETATTTATTTLETQLPHQSEFELNEIDDVYLFLNEDPSLEHERFDIIYGHA</sequence>
<evidence type="ECO:0000313" key="1">
    <source>
        <dbReference type="EMBL" id="KAI7988410.1"/>
    </source>
</evidence>
<comment type="caution">
    <text evidence="1">The sequence shown here is derived from an EMBL/GenBank/DDBJ whole genome shotgun (WGS) entry which is preliminary data.</text>
</comment>
<evidence type="ECO:0000313" key="2">
    <source>
        <dbReference type="Proteomes" id="UP001060215"/>
    </source>
</evidence>
<dbReference type="EMBL" id="CM045771">
    <property type="protein sequence ID" value="KAI7988410.1"/>
    <property type="molecule type" value="Genomic_DNA"/>
</dbReference>
<proteinExistence type="predicted"/>
<keyword evidence="2" id="KW-1185">Reference proteome</keyword>
<gene>
    <name evidence="1" type="ORF">LOK49_LG13G01721</name>
</gene>